<evidence type="ECO:0000256" key="4">
    <source>
        <dbReference type="ARBA" id="ARBA00022741"/>
    </source>
</evidence>
<evidence type="ECO:0000256" key="1">
    <source>
        <dbReference type="ARBA" id="ARBA00004479"/>
    </source>
</evidence>
<feature type="domain" description="FZ" evidence="9">
    <location>
        <begin position="49"/>
        <end position="199"/>
    </location>
</feature>
<name>A0A183IWP9_9BILA</name>
<keyword evidence="8" id="KW-0472">Membrane</keyword>
<accession>A0A183IWP9</accession>
<dbReference type="PROSITE" id="PS50038">
    <property type="entry name" value="FZ"/>
    <property type="match status" value="1"/>
</dbReference>
<proteinExistence type="predicted"/>
<evidence type="ECO:0000256" key="3">
    <source>
        <dbReference type="ARBA" id="ARBA00022572"/>
    </source>
</evidence>
<keyword evidence="4" id="KW-0547">Nucleotide-binding</keyword>
<dbReference type="InterPro" id="IPR013806">
    <property type="entry name" value="Kringle-like"/>
</dbReference>
<feature type="transmembrane region" description="Helical" evidence="8">
    <location>
        <begin position="309"/>
        <end position="329"/>
    </location>
</feature>
<keyword evidence="3 7" id="KW-0420">Kringle</keyword>
<protein>
    <submittedName>
        <fullName evidence="13">Kringle domain-containing protein</fullName>
    </submittedName>
</protein>
<dbReference type="PANTHER" id="PTHR24261">
    <property type="entry name" value="PLASMINOGEN-RELATED"/>
    <property type="match status" value="1"/>
</dbReference>
<dbReference type="CDD" id="cd00108">
    <property type="entry name" value="KR"/>
    <property type="match status" value="1"/>
</dbReference>
<evidence type="ECO:0000256" key="6">
    <source>
        <dbReference type="ARBA" id="ARBA00023157"/>
    </source>
</evidence>
<dbReference type="InterPro" id="IPR036790">
    <property type="entry name" value="Frizzled_dom_sf"/>
</dbReference>
<keyword evidence="5" id="KW-0067">ATP-binding</keyword>
<evidence type="ECO:0000259" key="9">
    <source>
        <dbReference type="PROSITE" id="PS50038"/>
    </source>
</evidence>
<evidence type="ECO:0000256" key="8">
    <source>
        <dbReference type="SAM" id="Phobius"/>
    </source>
</evidence>
<evidence type="ECO:0000256" key="2">
    <source>
        <dbReference type="ARBA" id="ARBA00022553"/>
    </source>
</evidence>
<evidence type="ECO:0000259" key="10">
    <source>
        <dbReference type="PROSITE" id="PS50070"/>
    </source>
</evidence>
<comment type="caution">
    <text evidence="7">Lacks conserved residue(s) required for the propagation of feature annotation.</text>
</comment>
<dbReference type="EMBL" id="UZAM01011194">
    <property type="protein sequence ID" value="VDP15138.1"/>
    <property type="molecule type" value="Genomic_DNA"/>
</dbReference>
<feature type="domain" description="Kringle" evidence="10">
    <location>
        <begin position="215"/>
        <end position="294"/>
    </location>
</feature>
<dbReference type="InterPro" id="IPR018056">
    <property type="entry name" value="Kringle_CS"/>
</dbReference>
<dbReference type="InterPro" id="IPR000001">
    <property type="entry name" value="Kringle"/>
</dbReference>
<dbReference type="InterPro" id="IPR020067">
    <property type="entry name" value="Frizzled_dom"/>
</dbReference>
<dbReference type="SMART" id="SM00130">
    <property type="entry name" value="KR"/>
    <property type="match status" value="1"/>
</dbReference>
<dbReference type="GO" id="GO:0005524">
    <property type="term" value="F:ATP binding"/>
    <property type="evidence" value="ECO:0007669"/>
    <property type="project" value="UniProtKB-KW"/>
</dbReference>
<evidence type="ECO:0000256" key="5">
    <source>
        <dbReference type="ARBA" id="ARBA00022840"/>
    </source>
</evidence>
<evidence type="ECO:0000313" key="13">
    <source>
        <dbReference type="WBParaSite" id="SBAD_0000834501-mRNA-1"/>
    </source>
</evidence>
<keyword evidence="8" id="KW-1133">Transmembrane helix</keyword>
<dbReference type="Pfam" id="PF00051">
    <property type="entry name" value="Kringle"/>
    <property type="match status" value="1"/>
</dbReference>
<keyword evidence="6" id="KW-1015">Disulfide bond</keyword>
<organism evidence="13">
    <name type="scientific">Soboliphyme baturini</name>
    <dbReference type="NCBI Taxonomy" id="241478"/>
    <lineage>
        <taxon>Eukaryota</taxon>
        <taxon>Metazoa</taxon>
        <taxon>Ecdysozoa</taxon>
        <taxon>Nematoda</taxon>
        <taxon>Enoplea</taxon>
        <taxon>Dorylaimia</taxon>
        <taxon>Dioctophymatida</taxon>
        <taxon>Dioctophymatoidea</taxon>
        <taxon>Soboliphymatidae</taxon>
        <taxon>Soboliphyme</taxon>
    </lineage>
</organism>
<sequence>MTSHLDDQSFLKCSSWSVRFYQLHVQALSQLNSVVKDYHRSHVGIPYILCGAIGYEFTPFLNICSAHVDLGICTDLYIAERRYRPISQKQLLYFLYVVRRILANITREDAHISLECRHSTARFLCYFLFPTCVINDQKVLLKVPCREDCNRLKLTSCPELWKDVVEQLNWLLRGFLPTHGFHCRLLPSVLDSDYKCASFDDQGSSSWNRSLITETCYRPYDRYYLGTENVSARGISCIPWNLLCEDGVLLFPDAYLELDSAANYCRNPAGKRVAPWCYVSDRSLLWDFCRVPQCHASSIAEQLQKSSELWIYVLFFVLLSTLVGLTVAFKNGLRPCPPTVLLRSANTSAPFYEEQNSLYGLVNTTGDYVQNVDKIIPIKHLCSGEFGSVLKV</sequence>
<dbReference type="PROSITE" id="PS00021">
    <property type="entry name" value="KRINGLE_1"/>
    <property type="match status" value="1"/>
</dbReference>
<dbReference type="InterPro" id="IPR050759">
    <property type="entry name" value="Serine_protease_kringle"/>
</dbReference>
<reference evidence="11 12" key="2">
    <citation type="submission" date="2018-11" db="EMBL/GenBank/DDBJ databases">
        <authorList>
            <consortium name="Pathogen Informatics"/>
        </authorList>
    </citation>
    <scope>NUCLEOTIDE SEQUENCE [LARGE SCALE GENOMIC DNA]</scope>
</reference>
<dbReference type="WBParaSite" id="SBAD_0000834501-mRNA-1">
    <property type="protein sequence ID" value="SBAD_0000834501-mRNA-1"/>
    <property type="gene ID" value="SBAD_0000834501"/>
</dbReference>
<evidence type="ECO:0000256" key="7">
    <source>
        <dbReference type="PROSITE-ProRule" id="PRU00121"/>
    </source>
</evidence>
<dbReference type="PROSITE" id="PS50070">
    <property type="entry name" value="KRINGLE_2"/>
    <property type="match status" value="1"/>
</dbReference>
<dbReference type="PRINTS" id="PR00018">
    <property type="entry name" value="KRINGLE"/>
</dbReference>
<keyword evidence="2" id="KW-0597">Phosphoprotein</keyword>
<dbReference type="Proteomes" id="UP000270296">
    <property type="component" value="Unassembled WGS sequence"/>
</dbReference>
<keyword evidence="8" id="KW-0812">Transmembrane</keyword>
<evidence type="ECO:0000313" key="12">
    <source>
        <dbReference type="Proteomes" id="UP000270296"/>
    </source>
</evidence>
<dbReference type="SUPFAM" id="SSF57440">
    <property type="entry name" value="Kringle-like"/>
    <property type="match status" value="1"/>
</dbReference>
<dbReference type="AlphaFoldDB" id="A0A183IWP9"/>
<dbReference type="Gene3D" id="1.10.2000.10">
    <property type="entry name" value="Frizzled cysteine-rich domain"/>
    <property type="match status" value="1"/>
</dbReference>
<comment type="subcellular location">
    <subcellularLocation>
        <location evidence="1">Membrane</location>
        <topology evidence="1">Single-pass type I membrane protein</topology>
    </subcellularLocation>
</comment>
<dbReference type="GO" id="GO:0016020">
    <property type="term" value="C:membrane"/>
    <property type="evidence" value="ECO:0007669"/>
    <property type="project" value="UniProtKB-SubCell"/>
</dbReference>
<reference evidence="13" key="1">
    <citation type="submission" date="2016-06" db="UniProtKB">
        <authorList>
            <consortium name="WormBaseParasite"/>
        </authorList>
    </citation>
    <scope>IDENTIFICATION</scope>
</reference>
<dbReference type="Gene3D" id="2.40.20.10">
    <property type="entry name" value="Plasminogen Kringle 4"/>
    <property type="match status" value="1"/>
</dbReference>
<dbReference type="InterPro" id="IPR038178">
    <property type="entry name" value="Kringle_sf"/>
</dbReference>
<dbReference type="PANTHER" id="PTHR24261:SF7">
    <property type="entry name" value="KRINGLE DOMAIN-CONTAINING PROTEIN"/>
    <property type="match status" value="1"/>
</dbReference>
<dbReference type="OrthoDB" id="5917794at2759"/>
<keyword evidence="12" id="KW-1185">Reference proteome</keyword>
<evidence type="ECO:0000313" key="11">
    <source>
        <dbReference type="EMBL" id="VDP15138.1"/>
    </source>
</evidence>
<gene>
    <name evidence="11" type="ORF">SBAD_LOCUS8046</name>
</gene>